<keyword evidence="2" id="KW-0677">Repeat</keyword>
<sequence>MVFLFLVSFLLLDSSIVFGLTLINEHAVVRKEVTTYLKCVADQADMTHDAFKRVMDTGTGLKMPAMALVGPISPESWPGKRLSLFPEAGPERTGIFSCEAKDKNTNILTKAVAIKIGTAGGIWPKHFTYVANVGDENVNLTFSAFDKDLDIVWRFEGGIIAESSLSHRIRRVSRRDAGVYECYSAPSDSNRNSYRPAGGQAMLRLIVRNCPPNKWNWPDCSSDCSCINGGACDEVTGDCVCPPGFHGNNCDEGCGGNRFGSKCQFQCKAGGSTNGDDAEECKGRQFCLPDPYGCSCATGFSGLECLNGCPNGQFGANCEQTCHCKRPDLCNRFTGSCTMGCASGWKGPSCQTECQSGQWGENCENDCHCLDGEDCNSVNGKCPRGCEPPYTGNSCQVDAIDDCSSDPCLRGGRCVDAINEYKCECLNGTGGDRCETDHDDCQPNPCSNGGRCEDTGRLKFLCHCAAGFTGESCETDIDDCQNNKCQNDAECVDEVTTYHCECGEGYTGRYCETPLSASSSLNFIVVVAILLGAVVVIATTITVWYVWSRKNKTRLQHITVGKSAW</sequence>
<protein>
    <recommendedName>
        <fullName evidence="7">EGF-like domain-containing protein</fullName>
    </recommendedName>
</protein>
<feature type="disulfide bond" evidence="4">
    <location>
        <begin position="502"/>
        <end position="511"/>
    </location>
</feature>
<dbReference type="Pfam" id="PF00008">
    <property type="entry name" value="EGF"/>
    <property type="match status" value="3"/>
</dbReference>
<keyword evidence="9" id="KW-1185">Reference proteome</keyword>
<dbReference type="SMART" id="SM00181">
    <property type="entry name" value="EGF"/>
    <property type="match status" value="7"/>
</dbReference>
<feature type="signal peptide" evidence="6">
    <location>
        <begin position="1"/>
        <end position="19"/>
    </location>
</feature>
<dbReference type="Gene3D" id="2.10.25.10">
    <property type="entry name" value="Laminin"/>
    <property type="match status" value="3"/>
</dbReference>
<evidence type="ECO:0000256" key="1">
    <source>
        <dbReference type="ARBA" id="ARBA00022536"/>
    </source>
</evidence>
<dbReference type="PANTHER" id="PTHR12916:SF9">
    <property type="entry name" value="NEUROGENIC LOCUS NOTCH HOMOLOG PROTEIN 1-RELATED"/>
    <property type="match status" value="1"/>
</dbReference>
<dbReference type="Gene3D" id="2.170.300.10">
    <property type="entry name" value="Tie2 ligand-binding domain superfamily"/>
    <property type="match status" value="2"/>
</dbReference>
<dbReference type="InterPro" id="IPR013032">
    <property type="entry name" value="EGF-like_CS"/>
</dbReference>
<dbReference type="EMBL" id="CAWYQH010000001">
    <property type="protein sequence ID" value="CAK8672857.1"/>
    <property type="molecule type" value="Genomic_DNA"/>
</dbReference>
<dbReference type="CDD" id="cd00054">
    <property type="entry name" value="EGF_CA"/>
    <property type="match status" value="3"/>
</dbReference>
<evidence type="ECO:0000313" key="8">
    <source>
        <dbReference type="EMBL" id="CAK8672857.1"/>
    </source>
</evidence>
<comment type="caution">
    <text evidence="4">Lacks conserved residue(s) required for the propagation of feature annotation.</text>
</comment>
<dbReference type="Proteomes" id="UP001642483">
    <property type="component" value="Unassembled WGS sequence"/>
</dbReference>
<dbReference type="Gene3D" id="2.60.40.10">
    <property type="entry name" value="Immunoglobulins"/>
    <property type="match status" value="1"/>
</dbReference>
<keyword evidence="5" id="KW-0812">Transmembrane</keyword>
<organism evidence="8 9">
    <name type="scientific">Clavelina lepadiformis</name>
    <name type="common">Light-bulb sea squirt</name>
    <name type="synonym">Ascidia lepadiformis</name>
    <dbReference type="NCBI Taxonomy" id="159417"/>
    <lineage>
        <taxon>Eukaryota</taxon>
        <taxon>Metazoa</taxon>
        <taxon>Chordata</taxon>
        <taxon>Tunicata</taxon>
        <taxon>Ascidiacea</taxon>
        <taxon>Aplousobranchia</taxon>
        <taxon>Clavelinidae</taxon>
        <taxon>Clavelina</taxon>
    </lineage>
</organism>
<keyword evidence="6" id="KW-0732">Signal</keyword>
<keyword evidence="1 4" id="KW-0245">EGF-like domain</keyword>
<dbReference type="PROSITE" id="PS50026">
    <property type="entry name" value="EGF_3"/>
    <property type="match status" value="4"/>
</dbReference>
<evidence type="ECO:0000256" key="2">
    <source>
        <dbReference type="ARBA" id="ARBA00022737"/>
    </source>
</evidence>
<feature type="domain" description="EGF-like" evidence="7">
    <location>
        <begin position="476"/>
        <end position="512"/>
    </location>
</feature>
<reference evidence="8 9" key="1">
    <citation type="submission" date="2024-02" db="EMBL/GenBank/DDBJ databases">
        <authorList>
            <person name="Daric V."/>
            <person name="Darras S."/>
        </authorList>
    </citation>
    <scope>NUCLEOTIDE SEQUENCE [LARGE SCALE GENOMIC DNA]</scope>
</reference>
<keyword evidence="5" id="KW-0472">Membrane</keyword>
<dbReference type="SUPFAM" id="SSF57196">
    <property type="entry name" value="EGF/Laminin"/>
    <property type="match status" value="3"/>
</dbReference>
<feature type="domain" description="EGF-like" evidence="7">
    <location>
        <begin position="437"/>
        <end position="474"/>
    </location>
</feature>
<feature type="disulfide bond" evidence="4">
    <location>
        <begin position="241"/>
        <end position="250"/>
    </location>
</feature>
<dbReference type="InterPro" id="IPR001881">
    <property type="entry name" value="EGF-like_Ca-bd_dom"/>
</dbReference>
<gene>
    <name evidence="8" type="ORF">CVLEPA_LOCUS2535</name>
</gene>
<feature type="disulfide bond" evidence="4">
    <location>
        <begin position="464"/>
        <end position="473"/>
    </location>
</feature>
<feature type="disulfide bond" evidence="4">
    <location>
        <begin position="425"/>
        <end position="434"/>
    </location>
</feature>
<dbReference type="PROSITE" id="PS01186">
    <property type="entry name" value="EGF_2"/>
    <property type="match status" value="2"/>
</dbReference>
<feature type="domain" description="EGF-like" evidence="7">
    <location>
        <begin position="216"/>
        <end position="251"/>
    </location>
</feature>
<dbReference type="Pfam" id="PF12661">
    <property type="entry name" value="hEGF"/>
    <property type="match status" value="1"/>
</dbReference>
<feature type="chain" id="PRO_5045312202" description="EGF-like domain-containing protein" evidence="6">
    <location>
        <begin position="20"/>
        <end position="565"/>
    </location>
</feature>
<dbReference type="InterPro" id="IPR000742">
    <property type="entry name" value="EGF"/>
</dbReference>
<evidence type="ECO:0000259" key="7">
    <source>
        <dbReference type="PROSITE" id="PS50026"/>
    </source>
</evidence>
<name>A0ABP0F3K1_CLALP</name>
<keyword evidence="5" id="KW-1133">Transmembrane helix</keyword>
<dbReference type="SMART" id="SM00179">
    <property type="entry name" value="EGF_CA"/>
    <property type="match status" value="3"/>
</dbReference>
<evidence type="ECO:0000256" key="6">
    <source>
        <dbReference type="SAM" id="SignalP"/>
    </source>
</evidence>
<evidence type="ECO:0000256" key="4">
    <source>
        <dbReference type="PROSITE-ProRule" id="PRU00076"/>
    </source>
</evidence>
<dbReference type="InterPro" id="IPR018097">
    <property type="entry name" value="EGF_Ca-bd_CS"/>
</dbReference>
<comment type="caution">
    <text evidence="8">The sequence shown here is derived from an EMBL/GenBank/DDBJ whole genome shotgun (WGS) entry which is preliminary data.</text>
</comment>
<dbReference type="PANTHER" id="PTHR12916">
    <property type="entry name" value="CYTOCHROME C OXIDASE POLYPEPTIDE VIC-2"/>
    <property type="match status" value="1"/>
</dbReference>
<dbReference type="InterPro" id="IPR013783">
    <property type="entry name" value="Ig-like_fold"/>
</dbReference>
<accession>A0ABP0F3K1</accession>
<dbReference type="PRINTS" id="PR00011">
    <property type="entry name" value="EGFLAMININ"/>
</dbReference>
<feature type="domain" description="EGF-like" evidence="7">
    <location>
        <begin position="399"/>
        <end position="435"/>
    </location>
</feature>
<dbReference type="PROSITE" id="PS01187">
    <property type="entry name" value="EGF_CA"/>
    <property type="match status" value="1"/>
</dbReference>
<evidence type="ECO:0000256" key="3">
    <source>
        <dbReference type="ARBA" id="ARBA00023157"/>
    </source>
</evidence>
<dbReference type="PROSITE" id="PS00010">
    <property type="entry name" value="ASX_HYDROXYL"/>
    <property type="match status" value="2"/>
</dbReference>
<keyword evidence="3 4" id="KW-1015">Disulfide bond</keyword>
<dbReference type="InterPro" id="IPR000152">
    <property type="entry name" value="EGF-type_Asp/Asn_hydroxyl_site"/>
</dbReference>
<dbReference type="PROSITE" id="PS00022">
    <property type="entry name" value="EGF_1"/>
    <property type="match status" value="5"/>
</dbReference>
<proteinExistence type="predicted"/>
<feature type="transmembrane region" description="Helical" evidence="5">
    <location>
        <begin position="523"/>
        <end position="547"/>
    </location>
</feature>
<evidence type="ECO:0000313" key="9">
    <source>
        <dbReference type="Proteomes" id="UP001642483"/>
    </source>
</evidence>
<evidence type="ECO:0000256" key="5">
    <source>
        <dbReference type="SAM" id="Phobius"/>
    </source>
</evidence>